<reference evidence="1" key="2">
    <citation type="submission" date="2020-11" db="EMBL/GenBank/DDBJ databases">
        <authorList>
            <person name="McCartney M.A."/>
            <person name="Auch B."/>
            <person name="Kono T."/>
            <person name="Mallez S."/>
            <person name="Becker A."/>
            <person name="Gohl D.M."/>
            <person name="Silverstein K.A.T."/>
            <person name="Koren S."/>
            <person name="Bechman K.B."/>
            <person name="Herman A."/>
            <person name="Abrahante J.E."/>
            <person name="Garbe J."/>
        </authorList>
    </citation>
    <scope>NUCLEOTIDE SEQUENCE</scope>
    <source>
        <strain evidence="1">Duluth1</strain>
        <tissue evidence="1">Whole animal</tissue>
    </source>
</reference>
<sequence length="62" mass="6578">MCTVQPPCSSVSIRVCPGTSGNVLGAPAGKNGSFWKFIRDDSTIRDGPCRYRVVTGDRCIGS</sequence>
<dbReference type="Proteomes" id="UP000828390">
    <property type="component" value="Unassembled WGS sequence"/>
</dbReference>
<organism evidence="1 2">
    <name type="scientific">Dreissena polymorpha</name>
    <name type="common">Zebra mussel</name>
    <name type="synonym">Mytilus polymorpha</name>
    <dbReference type="NCBI Taxonomy" id="45954"/>
    <lineage>
        <taxon>Eukaryota</taxon>
        <taxon>Metazoa</taxon>
        <taxon>Spiralia</taxon>
        <taxon>Lophotrochozoa</taxon>
        <taxon>Mollusca</taxon>
        <taxon>Bivalvia</taxon>
        <taxon>Autobranchia</taxon>
        <taxon>Heteroconchia</taxon>
        <taxon>Euheterodonta</taxon>
        <taxon>Imparidentia</taxon>
        <taxon>Neoheterodontei</taxon>
        <taxon>Myida</taxon>
        <taxon>Dreissenoidea</taxon>
        <taxon>Dreissenidae</taxon>
        <taxon>Dreissena</taxon>
    </lineage>
</organism>
<dbReference type="EMBL" id="JAIWYP010000007">
    <property type="protein sequence ID" value="KAH3797784.1"/>
    <property type="molecule type" value="Genomic_DNA"/>
</dbReference>
<comment type="caution">
    <text evidence="1">The sequence shown here is derived from an EMBL/GenBank/DDBJ whole genome shotgun (WGS) entry which is preliminary data.</text>
</comment>
<evidence type="ECO:0000313" key="2">
    <source>
        <dbReference type="Proteomes" id="UP000828390"/>
    </source>
</evidence>
<evidence type="ECO:0000313" key="1">
    <source>
        <dbReference type="EMBL" id="KAH3797784.1"/>
    </source>
</evidence>
<name>A0A9D4FEX9_DREPO</name>
<keyword evidence="2" id="KW-1185">Reference proteome</keyword>
<reference evidence="1" key="1">
    <citation type="journal article" date="2019" name="bioRxiv">
        <title>The Genome of the Zebra Mussel, Dreissena polymorpha: A Resource for Invasive Species Research.</title>
        <authorList>
            <person name="McCartney M.A."/>
            <person name="Auch B."/>
            <person name="Kono T."/>
            <person name="Mallez S."/>
            <person name="Zhang Y."/>
            <person name="Obille A."/>
            <person name="Becker A."/>
            <person name="Abrahante J.E."/>
            <person name="Garbe J."/>
            <person name="Badalamenti J.P."/>
            <person name="Herman A."/>
            <person name="Mangelson H."/>
            <person name="Liachko I."/>
            <person name="Sullivan S."/>
            <person name="Sone E.D."/>
            <person name="Koren S."/>
            <person name="Silverstein K.A.T."/>
            <person name="Beckman K.B."/>
            <person name="Gohl D.M."/>
        </authorList>
    </citation>
    <scope>NUCLEOTIDE SEQUENCE</scope>
    <source>
        <strain evidence="1">Duluth1</strain>
        <tissue evidence="1">Whole animal</tissue>
    </source>
</reference>
<gene>
    <name evidence="1" type="ORF">DPMN_151371</name>
</gene>
<dbReference type="AlphaFoldDB" id="A0A9D4FEX9"/>
<protein>
    <submittedName>
        <fullName evidence="1">Uncharacterized protein</fullName>
    </submittedName>
</protein>
<accession>A0A9D4FEX9</accession>
<proteinExistence type="predicted"/>